<evidence type="ECO:0000313" key="7">
    <source>
        <dbReference type="EnsemblProtists" id="PYU1_T008668"/>
    </source>
</evidence>
<dbReference type="EMBL" id="GL376558">
    <property type="status" value="NOT_ANNOTATED_CDS"/>
    <property type="molecule type" value="Genomic_DNA"/>
</dbReference>
<dbReference type="InParanoid" id="K3WUM1"/>
<dbReference type="InterPro" id="IPR000433">
    <property type="entry name" value="Znf_ZZ"/>
</dbReference>
<evidence type="ECO:0000313" key="8">
    <source>
        <dbReference type="Proteomes" id="UP000019132"/>
    </source>
</evidence>
<name>K3WUM1_GLOUD</name>
<dbReference type="STRING" id="431595.K3WUM1"/>
<keyword evidence="3" id="KW-0862">Zinc</keyword>
<dbReference type="InterPro" id="IPR043145">
    <property type="entry name" value="Znf_ZZ_sf"/>
</dbReference>
<dbReference type="PANTHER" id="PTHR15090">
    <property type="entry name" value="SEQUESTOSOME 1-RELATED"/>
    <property type="match status" value="1"/>
</dbReference>
<dbReference type="SUPFAM" id="SSF57850">
    <property type="entry name" value="RING/U-box"/>
    <property type="match status" value="1"/>
</dbReference>
<evidence type="ECO:0000256" key="5">
    <source>
        <dbReference type="SAM" id="MobiDB-lite"/>
    </source>
</evidence>
<dbReference type="Gene3D" id="3.30.60.90">
    <property type="match status" value="1"/>
</dbReference>
<keyword evidence="1" id="KW-0479">Metal-binding</keyword>
<dbReference type="Pfam" id="PF00569">
    <property type="entry name" value="ZZ"/>
    <property type="match status" value="1"/>
</dbReference>
<organism evidence="7 8">
    <name type="scientific">Globisporangium ultimum (strain ATCC 200006 / CBS 805.95 / DAOM BR144)</name>
    <name type="common">Pythium ultimum</name>
    <dbReference type="NCBI Taxonomy" id="431595"/>
    <lineage>
        <taxon>Eukaryota</taxon>
        <taxon>Sar</taxon>
        <taxon>Stramenopiles</taxon>
        <taxon>Oomycota</taxon>
        <taxon>Peronosporomycetes</taxon>
        <taxon>Pythiales</taxon>
        <taxon>Pythiaceae</taxon>
        <taxon>Globisporangium</taxon>
    </lineage>
</organism>
<evidence type="ECO:0000256" key="1">
    <source>
        <dbReference type="ARBA" id="ARBA00022723"/>
    </source>
</evidence>
<feature type="domain" description="ZZ-type" evidence="6">
    <location>
        <begin position="43"/>
        <end position="95"/>
    </location>
</feature>
<sequence>MGDAIEKVREPDISHLDLQLHTSELDEEQKVAESTSADSSIIHRSVRCDGCDQSPLRGFRFKCFTCPNYDLCITCYMGQKHSLDHEFVRLSDSSSGMGDLLQPRSKGGGTIPETSLV</sequence>
<dbReference type="HOGENOM" id="CLU_2091154_0_0_1"/>
<reference evidence="8" key="2">
    <citation type="submission" date="2010-04" db="EMBL/GenBank/DDBJ databases">
        <authorList>
            <person name="Buell R."/>
            <person name="Hamilton J."/>
            <person name="Hostetler J."/>
        </authorList>
    </citation>
    <scope>NUCLEOTIDE SEQUENCE [LARGE SCALE GENOMIC DNA]</scope>
    <source>
        <strain evidence="8">DAOM:BR144</strain>
    </source>
</reference>
<reference evidence="7" key="3">
    <citation type="submission" date="2015-02" db="UniProtKB">
        <authorList>
            <consortium name="EnsemblProtists"/>
        </authorList>
    </citation>
    <scope>IDENTIFICATION</scope>
    <source>
        <strain evidence="7">DAOM BR144</strain>
    </source>
</reference>
<evidence type="ECO:0000259" key="6">
    <source>
        <dbReference type="PROSITE" id="PS50135"/>
    </source>
</evidence>
<feature type="compositionally biased region" description="Low complexity" evidence="5">
    <location>
        <begin position="92"/>
        <end position="101"/>
    </location>
</feature>
<dbReference type="SMART" id="SM00291">
    <property type="entry name" value="ZnF_ZZ"/>
    <property type="match status" value="1"/>
</dbReference>
<proteinExistence type="predicted"/>
<keyword evidence="2 4" id="KW-0863">Zinc-finger</keyword>
<evidence type="ECO:0000256" key="2">
    <source>
        <dbReference type="ARBA" id="ARBA00022771"/>
    </source>
</evidence>
<dbReference type="VEuPathDB" id="FungiDB:PYU1_G008651"/>
<dbReference type="GO" id="GO:0008270">
    <property type="term" value="F:zinc ion binding"/>
    <property type="evidence" value="ECO:0007669"/>
    <property type="project" value="UniProtKB-KW"/>
</dbReference>
<protein>
    <recommendedName>
        <fullName evidence="6">ZZ-type domain-containing protein</fullName>
    </recommendedName>
</protein>
<dbReference type="InterPro" id="IPR052260">
    <property type="entry name" value="Autophagy_Rcpt_SigReg"/>
</dbReference>
<dbReference type="Proteomes" id="UP000019132">
    <property type="component" value="Unassembled WGS sequence"/>
</dbReference>
<evidence type="ECO:0000256" key="3">
    <source>
        <dbReference type="ARBA" id="ARBA00022833"/>
    </source>
</evidence>
<reference evidence="8" key="1">
    <citation type="journal article" date="2010" name="Genome Biol.">
        <title>Genome sequence of the necrotrophic plant pathogen Pythium ultimum reveals original pathogenicity mechanisms and effector repertoire.</title>
        <authorList>
            <person name="Levesque C.A."/>
            <person name="Brouwer H."/>
            <person name="Cano L."/>
            <person name="Hamilton J.P."/>
            <person name="Holt C."/>
            <person name="Huitema E."/>
            <person name="Raffaele S."/>
            <person name="Robideau G.P."/>
            <person name="Thines M."/>
            <person name="Win J."/>
            <person name="Zerillo M.M."/>
            <person name="Beakes G.W."/>
            <person name="Boore J.L."/>
            <person name="Busam D."/>
            <person name="Dumas B."/>
            <person name="Ferriera S."/>
            <person name="Fuerstenberg S.I."/>
            <person name="Gachon C.M."/>
            <person name="Gaulin E."/>
            <person name="Govers F."/>
            <person name="Grenville-Briggs L."/>
            <person name="Horner N."/>
            <person name="Hostetler J."/>
            <person name="Jiang R.H."/>
            <person name="Johnson J."/>
            <person name="Krajaejun T."/>
            <person name="Lin H."/>
            <person name="Meijer H.J."/>
            <person name="Moore B."/>
            <person name="Morris P."/>
            <person name="Phuntmart V."/>
            <person name="Puiu D."/>
            <person name="Shetty J."/>
            <person name="Stajich J.E."/>
            <person name="Tripathy S."/>
            <person name="Wawra S."/>
            <person name="van West P."/>
            <person name="Whitty B.R."/>
            <person name="Coutinho P.M."/>
            <person name="Henrissat B."/>
            <person name="Martin F."/>
            <person name="Thomas P.D."/>
            <person name="Tyler B.M."/>
            <person name="De Vries R.P."/>
            <person name="Kamoun S."/>
            <person name="Yandell M."/>
            <person name="Tisserat N."/>
            <person name="Buell C.R."/>
        </authorList>
    </citation>
    <scope>NUCLEOTIDE SEQUENCE</scope>
    <source>
        <strain evidence="8">DAOM:BR144</strain>
    </source>
</reference>
<evidence type="ECO:0000256" key="4">
    <source>
        <dbReference type="PROSITE-ProRule" id="PRU00228"/>
    </source>
</evidence>
<feature type="region of interest" description="Disordered" evidence="5">
    <location>
        <begin position="92"/>
        <end position="117"/>
    </location>
</feature>
<dbReference type="eggNOG" id="KOG4582">
    <property type="taxonomic scope" value="Eukaryota"/>
</dbReference>
<accession>K3WUM1</accession>
<dbReference type="AlphaFoldDB" id="K3WUM1"/>
<dbReference type="EnsemblProtists" id="PYU1_T008668">
    <property type="protein sequence ID" value="PYU1_T008668"/>
    <property type="gene ID" value="PYU1_G008651"/>
</dbReference>
<dbReference type="PROSITE" id="PS50135">
    <property type="entry name" value="ZF_ZZ_2"/>
    <property type="match status" value="1"/>
</dbReference>
<dbReference type="PROSITE" id="PS01357">
    <property type="entry name" value="ZF_ZZ_1"/>
    <property type="match status" value="1"/>
</dbReference>
<keyword evidence="8" id="KW-1185">Reference proteome</keyword>